<dbReference type="Proteomes" id="UP000622245">
    <property type="component" value="Unassembled WGS sequence"/>
</dbReference>
<dbReference type="SMART" id="SM00827">
    <property type="entry name" value="PKS_AT"/>
    <property type="match status" value="1"/>
</dbReference>
<dbReference type="InterPro" id="IPR036291">
    <property type="entry name" value="NAD(P)-bd_dom_sf"/>
</dbReference>
<dbReference type="GO" id="GO:0016746">
    <property type="term" value="F:acyltransferase activity"/>
    <property type="evidence" value="ECO:0007669"/>
    <property type="project" value="UniProtKB-KW"/>
</dbReference>
<evidence type="ECO:0000313" key="6">
    <source>
        <dbReference type="EMBL" id="MBM0279710.1"/>
    </source>
</evidence>
<dbReference type="PANTHER" id="PTHR43775:SF51">
    <property type="entry name" value="INACTIVE PHENOLPHTHIOCEROL SYNTHESIS POLYKETIDE SYNTHASE TYPE I PKS1-RELATED"/>
    <property type="match status" value="1"/>
</dbReference>
<dbReference type="CDD" id="cd08952">
    <property type="entry name" value="KR_1_SDR_x"/>
    <property type="match status" value="1"/>
</dbReference>
<dbReference type="InterPro" id="IPR014043">
    <property type="entry name" value="Acyl_transferase_dom"/>
</dbReference>
<organism evidence="6 7">
    <name type="scientific">Micromonospora tarensis</name>
    <dbReference type="NCBI Taxonomy" id="2806100"/>
    <lineage>
        <taxon>Bacteria</taxon>
        <taxon>Bacillati</taxon>
        <taxon>Actinomycetota</taxon>
        <taxon>Actinomycetes</taxon>
        <taxon>Micromonosporales</taxon>
        <taxon>Micromonosporaceae</taxon>
        <taxon>Micromonospora</taxon>
    </lineage>
</organism>
<dbReference type="SUPFAM" id="SSF52151">
    <property type="entry name" value="FabD/lysophospholipase-like"/>
    <property type="match status" value="1"/>
</dbReference>
<keyword evidence="1" id="KW-0808">Transferase</keyword>
<dbReference type="Pfam" id="PF00698">
    <property type="entry name" value="Acyl_transf_1"/>
    <property type="match status" value="1"/>
</dbReference>
<dbReference type="SMART" id="SM00822">
    <property type="entry name" value="PKS_KR"/>
    <property type="match status" value="1"/>
</dbReference>
<name>A0ABS1YQK9_9ACTN</name>
<dbReference type="PANTHER" id="PTHR43775">
    <property type="entry name" value="FATTY ACID SYNTHASE"/>
    <property type="match status" value="1"/>
</dbReference>
<evidence type="ECO:0000313" key="7">
    <source>
        <dbReference type="Proteomes" id="UP000622245"/>
    </source>
</evidence>
<dbReference type="InterPro" id="IPR013968">
    <property type="entry name" value="PKS_KR"/>
</dbReference>
<dbReference type="EMBL" id="JAEVHL010000338">
    <property type="protein sequence ID" value="MBM0279710.1"/>
    <property type="molecule type" value="Genomic_DNA"/>
</dbReference>
<sequence>RAALPQRAAVLGRGRAELRERLAALAEDRPSPGVLRGVAGHHRTAFLFTGQGGQRAGMGSELAATFPAFAQLWDEALALLDGDDVRTADEAALARTSSAQKALFAFEVAMCRLWASWGVRPEYVLGHSIGELAAAHVAGAMSLTDACRLVSARGRLMEALPAGGAMVAVEASEAEVAGLPVAAVNGPRSVVISGPEQLVEDVAAQWRAHGRRVQRLNVSHAFHSAQMEPMLKEFGEVAADIRYQRPTLAVISNLTGEPVREFSADYWVRHVRATVRFGAGLDLLTRRGVEVFVEVGPDGVLSGQGRDGLFVPSSRRDRDEVDTALSALARVHLAGVPVDWPSVLAGGRTVPLPTYAFQRERHWLTPKPASPVPDDGWHYRVTWRPVPEPQPATLDGIWLVAAPSAATAEPVIRVLTAAGAEVRSVGRGVCPDDRPQAVLSLLDAAGTAALASELDAPLWVLTTGAVSVTPGDPPPDPAQAQLWGLGRVVGLEHPDRWGGLVDVSGDDWHRLPAILAAPGHEDQYAIRPGGVFVRRLSRIAGEREPRQWTPRGTVLVTGGTGALGARAARWLAANGAAHLVLTSRSGPDAVGADALRDDLTAQGAAVTIVAGDVTEREFLAGLLRDHPPTAVVHTAGTSRPTPLADPGLDVLADARGAKVTGADLLDELLDGVALDAFVLFSSVAGTWGSAGQAGYAAANAHLDALAERRRARDLPATSIAWGPWAGGGMAEGPSRCCAGPDCARWPRRRRWRRCAGPSGPARPPGSSPTWTGTGSPPRTRWPGRAH</sequence>
<keyword evidence="7" id="KW-1185">Reference proteome</keyword>
<reference evidence="6 7" key="1">
    <citation type="submission" date="2021-01" db="EMBL/GenBank/DDBJ databases">
        <title>Draft genome sequence of Micromonospora sp. strain STR1s_6.</title>
        <authorList>
            <person name="Karlyshev A."/>
            <person name="Jawad R."/>
        </authorList>
    </citation>
    <scope>NUCLEOTIDE SEQUENCE [LARGE SCALE GENOMIC DNA]</scope>
    <source>
        <strain evidence="6 7">STR1S-6</strain>
    </source>
</reference>
<dbReference type="Gene3D" id="3.40.366.10">
    <property type="entry name" value="Malonyl-Coenzyme A Acyl Carrier Protein, domain 2"/>
    <property type="match status" value="1"/>
</dbReference>
<keyword evidence="2 6" id="KW-0012">Acyltransferase</keyword>
<proteinExistence type="predicted"/>
<feature type="domain" description="Malonyl-CoA:ACP transacylase (MAT)" evidence="5">
    <location>
        <begin position="47"/>
        <end position="318"/>
    </location>
</feature>
<dbReference type="RefSeq" id="WP_203152000.1">
    <property type="nucleotide sequence ID" value="NZ_JAEVHL010000338.1"/>
</dbReference>
<dbReference type="SUPFAM" id="SSF55048">
    <property type="entry name" value="Probable ACP-binding domain of malonyl-CoA ACP transacylase"/>
    <property type="match status" value="1"/>
</dbReference>
<dbReference type="Gene3D" id="3.30.70.3290">
    <property type="match status" value="1"/>
</dbReference>
<dbReference type="Pfam" id="PF08659">
    <property type="entry name" value="KR"/>
    <property type="match status" value="1"/>
</dbReference>
<dbReference type="InterPro" id="IPR016035">
    <property type="entry name" value="Acyl_Trfase/lysoPLipase"/>
</dbReference>
<dbReference type="SUPFAM" id="SSF51735">
    <property type="entry name" value="NAD(P)-binding Rossmann-fold domains"/>
    <property type="match status" value="2"/>
</dbReference>
<evidence type="ECO:0000259" key="4">
    <source>
        <dbReference type="SMART" id="SM00822"/>
    </source>
</evidence>
<feature type="domain" description="Ketoreductase" evidence="4">
    <location>
        <begin position="552"/>
        <end position="727"/>
    </location>
</feature>
<dbReference type="InterPro" id="IPR001227">
    <property type="entry name" value="Ac_transferase_dom_sf"/>
</dbReference>
<protein>
    <submittedName>
        <fullName evidence="6">Acyltransferase domain-containing protein</fullName>
    </submittedName>
</protein>
<dbReference type="InterPro" id="IPR050091">
    <property type="entry name" value="PKS_NRPS_Biosynth_Enz"/>
</dbReference>
<dbReference type="Gene3D" id="3.40.50.720">
    <property type="entry name" value="NAD(P)-binding Rossmann-like Domain"/>
    <property type="match status" value="1"/>
</dbReference>
<accession>A0ABS1YQK9</accession>
<dbReference type="InterPro" id="IPR016036">
    <property type="entry name" value="Malonyl_transacylase_ACP-bd"/>
</dbReference>
<comment type="caution">
    <text evidence="6">The sequence shown here is derived from an EMBL/GenBank/DDBJ whole genome shotgun (WGS) entry which is preliminary data.</text>
</comment>
<evidence type="ECO:0000256" key="3">
    <source>
        <dbReference type="SAM" id="MobiDB-lite"/>
    </source>
</evidence>
<gene>
    <name evidence="6" type="ORF">JM949_33185</name>
</gene>
<dbReference type="InterPro" id="IPR057326">
    <property type="entry name" value="KR_dom"/>
</dbReference>
<evidence type="ECO:0000256" key="2">
    <source>
        <dbReference type="ARBA" id="ARBA00023315"/>
    </source>
</evidence>
<evidence type="ECO:0000256" key="1">
    <source>
        <dbReference type="ARBA" id="ARBA00022679"/>
    </source>
</evidence>
<evidence type="ECO:0000259" key="5">
    <source>
        <dbReference type="SMART" id="SM00827"/>
    </source>
</evidence>
<feature type="region of interest" description="Disordered" evidence="3">
    <location>
        <begin position="752"/>
        <end position="786"/>
    </location>
</feature>
<feature type="non-terminal residue" evidence="6">
    <location>
        <position position="1"/>
    </location>
</feature>